<evidence type="ECO:0000256" key="1">
    <source>
        <dbReference type="SAM" id="Coils"/>
    </source>
</evidence>
<dbReference type="AlphaFoldDB" id="A0A1E7FD40"/>
<feature type="coiled-coil region" evidence="1">
    <location>
        <begin position="276"/>
        <end position="303"/>
    </location>
</feature>
<evidence type="ECO:0000313" key="3">
    <source>
        <dbReference type="Proteomes" id="UP000095751"/>
    </source>
</evidence>
<sequence length="458" mass="52301">MTKVEIEYDYSGVDRVIGIPTTGQLITFQKQMAKVQTSYKCNIAEARDHGWSWIMCTQAQWILKRGIITQVPVPIDPGPYIGDTNILNAAHKQALKLYEEYEEHKRNTNKAIQACFDEDLFIELETDGLLLGVSPHEAYQHMWTNFILTVDKDREILHARELLKVDYDPDRIVQHYYKAISEARELLTGLRETVTDAEVMRNAYATFEKNIDLKDACREWNRGTLTTWEEMRKHFSKEIQMNKTDPAIMKRTELANAVLAQTIEDENAQRQASEVLVLQTQKIQELEARIEQQQLANSATNTVPGRIPASISTGSRRLYNKHSLLINQSTPQGHPDSAATSMFLANKHKYLGEPLHHEEINVGVANTNTMNSVTTRQLQLAPELPVEAQKAHGFNEMERSLISVPVLCDANCTVVFKKKNVQVLKDNKIIIEGPRDAETNLWLMTLQNLYVSQTIDDW</sequence>
<keyword evidence="1" id="KW-0175">Coiled coil</keyword>
<dbReference type="Proteomes" id="UP000095751">
    <property type="component" value="Unassembled WGS sequence"/>
</dbReference>
<name>A0A1E7FD40_9STRA</name>
<dbReference type="EMBL" id="KV784359">
    <property type="protein sequence ID" value="OEU15985.1"/>
    <property type="molecule type" value="Genomic_DNA"/>
</dbReference>
<dbReference type="KEGG" id="fcy:FRACYDRAFT_240684"/>
<evidence type="ECO:0000313" key="2">
    <source>
        <dbReference type="EMBL" id="OEU15985.1"/>
    </source>
</evidence>
<protein>
    <submittedName>
        <fullName evidence="2">Uncharacterized protein</fullName>
    </submittedName>
</protein>
<keyword evidence="3" id="KW-1185">Reference proteome</keyword>
<proteinExistence type="predicted"/>
<reference evidence="2 3" key="1">
    <citation type="submission" date="2016-09" db="EMBL/GenBank/DDBJ databases">
        <title>Extensive genetic diversity and differential bi-allelic expression allows diatom success in the polar Southern Ocean.</title>
        <authorList>
            <consortium name="DOE Joint Genome Institute"/>
            <person name="Mock T."/>
            <person name="Otillar R.P."/>
            <person name="Strauss J."/>
            <person name="Dupont C."/>
            <person name="Frickenhaus S."/>
            <person name="Maumus F."/>
            <person name="Mcmullan M."/>
            <person name="Sanges R."/>
            <person name="Schmutz J."/>
            <person name="Toseland A."/>
            <person name="Valas R."/>
            <person name="Veluchamy A."/>
            <person name="Ward B.J."/>
            <person name="Allen A."/>
            <person name="Barry K."/>
            <person name="Falciatore A."/>
            <person name="Ferrante M."/>
            <person name="Fortunato A.E."/>
            <person name="Gloeckner G."/>
            <person name="Gruber A."/>
            <person name="Hipkin R."/>
            <person name="Janech M."/>
            <person name="Kroth P."/>
            <person name="Leese F."/>
            <person name="Lindquist E."/>
            <person name="Lyon B.R."/>
            <person name="Martin J."/>
            <person name="Mayer C."/>
            <person name="Parker M."/>
            <person name="Quesneville H."/>
            <person name="Raymond J."/>
            <person name="Uhlig C."/>
            <person name="Valentin K.U."/>
            <person name="Worden A.Z."/>
            <person name="Armbrust E.V."/>
            <person name="Bowler C."/>
            <person name="Green B."/>
            <person name="Moulton V."/>
            <person name="Van Oosterhout C."/>
            <person name="Grigoriev I."/>
        </authorList>
    </citation>
    <scope>NUCLEOTIDE SEQUENCE [LARGE SCALE GENOMIC DNA]</scope>
    <source>
        <strain evidence="2 3">CCMP1102</strain>
    </source>
</reference>
<organism evidence="2 3">
    <name type="scientific">Fragilariopsis cylindrus CCMP1102</name>
    <dbReference type="NCBI Taxonomy" id="635003"/>
    <lineage>
        <taxon>Eukaryota</taxon>
        <taxon>Sar</taxon>
        <taxon>Stramenopiles</taxon>
        <taxon>Ochrophyta</taxon>
        <taxon>Bacillariophyta</taxon>
        <taxon>Bacillariophyceae</taxon>
        <taxon>Bacillariophycidae</taxon>
        <taxon>Bacillariales</taxon>
        <taxon>Bacillariaceae</taxon>
        <taxon>Fragilariopsis</taxon>
    </lineage>
</organism>
<dbReference type="InParanoid" id="A0A1E7FD40"/>
<gene>
    <name evidence="2" type="ORF">FRACYDRAFT_240684</name>
</gene>
<accession>A0A1E7FD40</accession>